<keyword evidence="4 6" id="KW-0472">Membrane</keyword>
<accession>A0A6P8VLR1</accession>
<keyword evidence="7" id="KW-1185">Reference proteome</keyword>
<dbReference type="GeneID" id="117556322"/>
<evidence type="ECO:0000313" key="7">
    <source>
        <dbReference type="Proteomes" id="UP000515161"/>
    </source>
</evidence>
<feature type="transmembrane region" description="Helical" evidence="6">
    <location>
        <begin position="95"/>
        <end position="119"/>
    </location>
</feature>
<name>A0A6P8VLR1_GYMAC</name>
<comment type="subcellular location">
    <subcellularLocation>
        <location evidence="1">Membrane</location>
        <topology evidence="1">Multi-pass membrane protein</topology>
    </subcellularLocation>
</comment>
<evidence type="ECO:0000256" key="6">
    <source>
        <dbReference type="SAM" id="Phobius"/>
    </source>
</evidence>
<feature type="compositionally biased region" description="Low complexity" evidence="5">
    <location>
        <begin position="241"/>
        <end position="260"/>
    </location>
</feature>
<evidence type="ECO:0000256" key="5">
    <source>
        <dbReference type="SAM" id="MobiDB-lite"/>
    </source>
</evidence>
<dbReference type="Proteomes" id="UP000515161">
    <property type="component" value="Unplaced"/>
</dbReference>
<evidence type="ECO:0000256" key="3">
    <source>
        <dbReference type="ARBA" id="ARBA00022989"/>
    </source>
</evidence>
<keyword evidence="2 6" id="KW-0812">Transmembrane</keyword>
<dbReference type="RefSeq" id="XP_034087525.1">
    <property type="nucleotide sequence ID" value="XM_034231634.1"/>
</dbReference>
<dbReference type="Pfam" id="PF02535">
    <property type="entry name" value="Zip"/>
    <property type="match status" value="1"/>
</dbReference>
<evidence type="ECO:0000256" key="4">
    <source>
        <dbReference type="ARBA" id="ARBA00023136"/>
    </source>
</evidence>
<dbReference type="InParanoid" id="A0A6P8VLR1"/>
<proteinExistence type="predicted"/>
<protein>
    <submittedName>
        <fullName evidence="8">Zinc transporter ZIP1-like isoform X1</fullName>
    </submittedName>
</protein>
<dbReference type="GO" id="GO:0005385">
    <property type="term" value="F:zinc ion transmembrane transporter activity"/>
    <property type="evidence" value="ECO:0007669"/>
    <property type="project" value="TreeGrafter"/>
</dbReference>
<feature type="region of interest" description="Disordered" evidence="5">
    <location>
        <begin position="241"/>
        <end position="289"/>
    </location>
</feature>
<dbReference type="AlphaFoldDB" id="A0A6P8VLR1"/>
<feature type="transmembrane region" description="Helical" evidence="6">
    <location>
        <begin position="20"/>
        <end position="42"/>
    </location>
</feature>
<gene>
    <name evidence="8" type="primary">LOC117556322</name>
</gene>
<organism evidence="7 8">
    <name type="scientific">Gymnodraco acuticeps</name>
    <name type="common">Antarctic dragonfish</name>
    <dbReference type="NCBI Taxonomy" id="8218"/>
    <lineage>
        <taxon>Eukaryota</taxon>
        <taxon>Metazoa</taxon>
        <taxon>Chordata</taxon>
        <taxon>Craniata</taxon>
        <taxon>Vertebrata</taxon>
        <taxon>Euteleostomi</taxon>
        <taxon>Actinopterygii</taxon>
        <taxon>Neopterygii</taxon>
        <taxon>Teleostei</taxon>
        <taxon>Neoteleostei</taxon>
        <taxon>Acanthomorphata</taxon>
        <taxon>Eupercaria</taxon>
        <taxon>Perciformes</taxon>
        <taxon>Notothenioidei</taxon>
        <taxon>Bathydraconidae</taxon>
        <taxon>Gymnodraco</taxon>
    </lineage>
</organism>
<dbReference type="GO" id="GO:0005886">
    <property type="term" value="C:plasma membrane"/>
    <property type="evidence" value="ECO:0007669"/>
    <property type="project" value="TreeGrafter"/>
</dbReference>
<evidence type="ECO:0000313" key="8">
    <source>
        <dbReference type="RefSeq" id="XP_034087525.1"/>
    </source>
</evidence>
<evidence type="ECO:0000256" key="1">
    <source>
        <dbReference type="ARBA" id="ARBA00004141"/>
    </source>
</evidence>
<evidence type="ECO:0000256" key="2">
    <source>
        <dbReference type="ARBA" id="ARBA00022692"/>
    </source>
</evidence>
<keyword evidence="3 6" id="KW-1133">Transmembrane helix</keyword>
<feature type="compositionally biased region" description="Basic and acidic residues" evidence="5">
    <location>
        <begin position="272"/>
        <end position="287"/>
    </location>
</feature>
<sequence length="317" mass="32581">MSAVVGGVSPTALRAPGGALVLLLSVTLLSGFSPLCMARGGSCCSMDPRFRHRLLSLISCFAGGVFLATCLLEQLPDYLQSIEEAFSSAGVTLQFPLPEFIMAMGFFLVLVLEQVILAFKDQPQVKECRALLPNSSDNSQRHGAPEESGGSLFHADLSAQSALRSFVLVFSLSLHSVLEGLAVGLQEIYVASSDSGADGPQEHHLLQPGLHAVTGPAAAPPGGRLPAAVCRHVAAGHRPGLGALGDEGAPAAPAGPLHAAGSGGGKLPLHHLHGDPAARAGFRREPHPQGGLAAGRLRLGHRRALNQTVIIAGSSAG</sequence>
<dbReference type="OrthoDB" id="8926307at2759"/>
<dbReference type="PANTHER" id="PTHR11040">
    <property type="entry name" value="ZINC/IRON TRANSPORTER"/>
    <property type="match status" value="1"/>
</dbReference>
<dbReference type="KEGG" id="gacu:117556322"/>
<dbReference type="InterPro" id="IPR003689">
    <property type="entry name" value="ZIP"/>
</dbReference>
<reference evidence="8" key="1">
    <citation type="submission" date="2025-08" db="UniProtKB">
        <authorList>
            <consortium name="RefSeq"/>
        </authorList>
    </citation>
    <scope>IDENTIFICATION</scope>
</reference>
<dbReference type="PANTHER" id="PTHR11040:SF58">
    <property type="entry name" value="ZINC TRANSPORTER ZIP1"/>
    <property type="match status" value="1"/>
</dbReference>
<feature type="transmembrane region" description="Helical" evidence="6">
    <location>
        <begin position="54"/>
        <end position="75"/>
    </location>
</feature>